<keyword evidence="6" id="KW-0597">Phosphoprotein</keyword>
<gene>
    <name evidence="9" type="ORF">H2C83_12315</name>
</gene>
<evidence type="ECO:0000256" key="3">
    <source>
        <dbReference type="ARBA" id="ARBA00023015"/>
    </source>
</evidence>
<dbReference type="SUPFAM" id="SSF52172">
    <property type="entry name" value="CheY-like"/>
    <property type="match status" value="1"/>
</dbReference>
<reference evidence="9 10" key="1">
    <citation type="submission" date="2020-07" db="EMBL/GenBank/DDBJ databases">
        <title>Thermoactinomyces phylogeny.</title>
        <authorList>
            <person name="Dunlap C."/>
        </authorList>
    </citation>
    <scope>NUCLEOTIDE SEQUENCE [LARGE SCALE GENOMIC DNA]</scope>
    <source>
        <strain evidence="9 10">AMNI-1</strain>
    </source>
</reference>
<dbReference type="PROSITE" id="PS50110">
    <property type="entry name" value="RESPONSE_REGULATORY"/>
    <property type="match status" value="1"/>
</dbReference>
<dbReference type="Pfam" id="PF00158">
    <property type="entry name" value="Sigma54_activat"/>
    <property type="match status" value="1"/>
</dbReference>
<dbReference type="InterPro" id="IPR011006">
    <property type="entry name" value="CheY-like_superfamily"/>
</dbReference>
<dbReference type="Pfam" id="PF02954">
    <property type="entry name" value="HTH_8"/>
    <property type="match status" value="1"/>
</dbReference>
<dbReference type="PRINTS" id="PR01590">
    <property type="entry name" value="HTHFIS"/>
</dbReference>
<keyword evidence="4" id="KW-0238">DNA-binding</keyword>
<dbReference type="PROSITE" id="PS00688">
    <property type="entry name" value="SIGMA54_INTERACT_3"/>
    <property type="match status" value="1"/>
</dbReference>
<dbReference type="AlphaFoldDB" id="A0A7W1XTU6"/>
<dbReference type="GO" id="GO:0043565">
    <property type="term" value="F:sequence-specific DNA binding"/>
    <property type="evidence" value="ECO:0007669"/>
    <property type="project" value="InterPro"/>
</dbReference>
<evidence type="ECO:0000256" key="1">
    <source>
        <dbReference type="ARBA" id="ARBA00022741"/>
    </source>
</evidence>
<dbReference type="InterPro" id="IPR058031">
    <property type="entry name" value="AAA_lid_NorR"/>
</dbReference>
<evidence type="ECO:0000259" key="8">
    <source>
        <dbReference type="PROSITE" id="PS50110"/>
    </source>
</evidence>
<feature type="domain" description="Sigma-54 factor interaction" evidence="7">
    <location>
        <begin position="142"/>
        <end position="371"/>
    </location>
</feature>
<evidence type="ECO:0000313" key="10">
    <source>
        <dbReference type="Proteomes" id="UP000538292"/>
    </source>
</evidence>
<dbReference type="InterPro" id="IPR002078">
    <property type="entry name" value="Sigma_54_int"/>
</dbReference>
<dbReference type="GO" id="GO:0000160">
    <property type="term" value="P:phosphorelay signal transduction system"/>
    <property type="evidence" value="ECO:0007669"/>
    <property type="project" value="InterPro"/>
</dbReference>
<dbReference type="GO" id="GO:0006355">
    <property type="term" value="P:regulation of DNA-templated transcription"/>
    <property type="evidence" value="ECO:0007669"/>
    <property type="project" value="InterPro"/>
</dbReference>
<feature type="domain" description="Response regulatory" evidence="8">
    <location>
        <begin position="4"/>
        <end position="117"/>
    </location>
</feature>
<dbReference type="Pfam" id="PF00072">
    <property type="entry name" value="Response_reg"/>
    <property type="match status" value="1"/>
</dbReference>
<dbReference type="Proteomes" id="UP000538292">
    <property type="component" value="Unassembled WGS sequence"/>
</dbReference>
<dbReference type="Gene3D" id="1.10.8.60">
    <property type="match status" value="1"/>
</dbReference>
<dbReference type="RefSeq" id="WP_181741256.1">
    <property type="nucleotide sequence ID" value="NZ_JACEOL010000038.1"/>
</dbReference>
<keyword evidence="1" id="KW-0547">Nucleotide-binding</keyword>
<dbReference type="InterPro" id="IPR025944">
    <property type="entry name" value="Sigma_54_int_dom_CS"/>
</dbReference>
<evidence type="ECO:0000256" key="2">
    <source>
        <dbReference type="ARBA" id="ARBA00022840"/>
    </source>
</evidence>
<feature type="modified residue" description="4-aspartylphosphate" evidence="6">
    <location>
        <position position="52"/>
    </location>
</feature>
<dbReference type="SMART" id="SM00448">
    <property type="entry name" value="REC"/>
    <property type="match status" value="1"/>
</dbReference>
<dbReference type="Pfam" id="PF25601">
    <property type="entry name" value="AAA_lid_14"/>
    <property type="match status" value="1"/>
</dbReference>
<keyword evidence="2" id="KW-0067">ATP-binding</keyword>
<dbReference type="PANTHER" id="PTHR32071">
    <property type="entry name" value="TRANSCRIPTIONAL REGULATORY PROTEIN"/>
    <property type="match status" value="1"/>
</dbReference>
<evidence type="ECO:0000259" key="7">
    <source>
        <dbReference type="PROSITE" id="PS50045"/>
    </source>
</evidence>
<dbReference type="InterPro" id="IPR027417">
    <property type="entry name" value="P-loop_NTPase"/>
</dbReference>
<dbReference type="Gene3D" id="3.40.50.300">
    <property type="entry name" value="P-loop containing nucleotide triphosphate hydrolases"/>
    <property type="match status" value="1"/>
</dbReference>
<dbReference type="InterPro" id="IPR001789">
    <property type="entry name" value="Sig_transdc_resp-reg_receiver"/>
</dbReference>
<dbReference type="SMART" id="SM00382">
    <property type="entry name" value="AAA"/>
    <property type="match status" value="1"/>
</dbReference>
<proteinExistence type="predicted"/>
<accession>A0A7W1XTU6</accession>
<dbReference type="InterPro" id="IPR002197">
    <property type="entry name" value="HTH_Fis"/>
</dbReference>
<comment type="caution">
    <text evidence="9">The sequence shown here is derived from an EMBL/GenBank/DDBJ whole genome shotgun (WGS) entry which is preliminary data.</text>
</comment>
<dbReference type="InterPro" id="IPR003593">
    <property type="entry name" value="AAA+_ATPase"/>
</dbReference>
<dbReference type="InterPro" id="IPR025662">
    <property type="entry name" value="Sigma_54_int_dom_ATP-bd_1"/>
</dbReference>
<dbReference type="SUPFAM" id="SSF52540">
    <property type="entry name" value="P-loop containing nucleoside triphosphate hydrolases"/>
    <property type="match status" value="1"/>
</dbReference>
<dbReference type="Gene3D" id="3.40.50.2300">
    <property type="match status" value="1"/>
</dbReference>
<dbReference type="GO" id="GO:0005524">
    <property type="term" value="F:ATP binding"/>
    <property type="evidence" value="ECO:0007669"/>
    <property type="project" value="UniProtKB-KW"/>
</dbReference>
<dbReference type="PROSITE" id="PS50045">
    <property type="entry name" value="SIGMA54_INTERACT_4"/>
    <property type="match status" value="1"/>
</dbReference>
<dbReference type="InterPro" id="IPR025943">
    <property type="entry name" value="Sigma_54_int_dom_ATP-bd_2"/>
</dbReference>
<dbReference type="EMBL" id="JACEOL010000038">
    <property type="protein sequence ID" value="MBA4603088.1"/>
    <property type="molecule type" value="Genomic_DNA"/>
</dbReference>
<keyword evidence="5" id="KW-0804">Transcription</keyword>
<evidence type="ECO:0000256" key="6">
    <source>
        <dbReference type="PROSITE-ProRule" id="PRU00169"/>
    </source>
</evidence>
<keyword evidence="3" id="KW-0805">Transcription regulation</keyword>
<dbReference type="InterPro" id="IPR009057">
    <property type="entry name" value="Homeodomain-like_sf"/>
</dbReference>
<dbReference type="PROSITE" id="PS00675">
    <property type="entry name" value="SIGMA54_INTERACT_1"/>
    <property type="match status" value="1"/>
</dbReference>
<evidence type="ECO:0000256" key="4">
    <source>
        <dbReference type="ARBA" id="ARBA00023125"/>
    </source>
</evidence>
<sequence length="468" mass="52911">MKPCVLIIDDEPAIGSSLHFALEDHFRTFACTNVSDAYKILQKHEVHVILLDLRLDNADGLDLLSEIKEMYPAIPVIIMTAFGSIESSVEAIKRGAFHYIMKPPEVDELLLLVKKSLEHQNLYNQVRELSKQIEKMKGYDQIIGKSPPMKRVFSIIDQVKDIDSNVLITGESGTGKELVARAIHHNGKRRNGPFIAINCAAIPESLLESELFGYAKGAFTGASSSRTGKIEAAQNGTLFLDEIGEMTPQLQAKLLRFLQEKEVTPLGSSDTIKVDVRIISATNQNLLDLIEKGDFREDLYFRLSVIPLHIPPLRERKDDLKLLIPYYLKKHAEVMNRPVPALSSEALQCLEQFSYPGNVRQLANILEYAVAMAKNRQIQSSDLPFLITDPLKSDFKTEKDENKNNLQIPIPSTLKEVEKKLIQAVLDYCKGNRRKTASLLKISERNLRNKLNQYKKEDENFKIGKNCR</sequence>
<organism evidence="9 10">
    <name type="scientific">Thermoactinomyces mirandus</name>
    <dbReference type="NCBI Taxonomy" id="2756294"/>
    <lineage>
        <taxon>Bacteria</taxon>
        <taxon>Bacillati</taxon>
        <taxon>Bacillota</taxon>
        <taxon>Bacilli</taxon>
        <taxon>Bacillales</taxon>
        <taxon>Thermoactinomycetaceae</taxon>
        <taxon>Thermoactinomyces</taxon>
    </lineage>
</organism>
<name>A0A7W1XTU6_9BACL</name>
<dbReference type="PROSITE" id="PS00676">
    <property type="entry name" value="SIGMA54_INTERACT_2"/>
    <property type="match status" value="1"/>
</dbReference>
<keyword evidence="10" id="KW-1185">Reference proteome</keyword>
<dbReference type="CDD" id="cd00009">
    <property type="entry name" value="AAA"/>
    <property type="match status" value="1"/>
</dbReference>
<dbReference type="FunFam" id="3.40.50.300:FF:000006">
    <property type="entry name" value="DNA-binding transcriptional regulator NtrC"/>
    <property type="match status" value="1"/>
</dbReference>
<evidence type="ECO:0000313" key="9">
    <source>
        <dbReference type="EMBL" id="MBA4603088.1"/>
    </source>
</evidence>
<protein>
    <submittedName>
        <fullName evidence="9">Sigma-54-dependent Fis family transcriptional regulator</fullName>
    </submittedName>
</protein>
<evidence type="ECO:0000256" key="5">
    <source>
        <dbReference type="ARBA" id="ARBA00023163"/>
    </source>
</evidence>
<dbReference type="Gene3D" id="1.10.10.60">
    <property type="entry name" value="Homeodomain-like"/>
    <property type="match status" value="1"/>
</dbReference>
<dbReference type="SUPFAM" id="SSF46689">
    <property type="entry name" value="Homeodomain-like"/>
    <property type="match status" value="1"/>
</dbReference>